<keyword evidence="4" id="KW-1185">Reference proteome</keyword>
<evidence type="ECO:0000256" key="1">
    <source>
        <dbReference type="SAM" id="Coils"/>
    </source>
</evidence>
<organism evidence="3 4">
    <name type="scientific">Niastella caeni</name>
    <dbReference type="NCBI Taxonomy" id="2569763"/>
    <lineage>
        <taxon>Bacteria</taxon>
        <taxon>Pseudomonadati</taxon>
        <taxon>Bacteroidota</taxon>
        <taxon>Chitinophagia</taxon>
        <taxon>Chitinophagales</taxon>
        <taxon>Chitinophagaceae</taxon>
        <taxon>Niastella</taxon>
    </lineage>
</organism>
<sequence length="796" mass="89652">MKLFPGLPGLHLCVLAICLFANANSQAQSLAYRTLDSSQNDDPVNSDRLFFADPGGLSGNPLFLHFGDTVILINNSVCKGSYSARHVFDNIRPLMVEAEKRSYAITPSPVTRTPFLRIHGNVNYDFLYRSYIDTPFSQKDFQQHTIQTSLSITVKDKYPLKVNLSNRISNSPYFKNFMDLNMRFDKNTFVQHAKQQLLDKIAAANLKMPDLAAAEAALKKAVDQYNKLKTALNNPDVLQRIVEEREKQYLERLAATRKQAESVNLPKIELDALDKRKLYKMAGAVNIPVKEPKIDSSYTKYLERRKKDLDSLQQKIHTLQSRADSIKNKLNNNLAAARRKIYKATHSGELKQIAAENGVAPEKKEGLENFLSHVKSIGIGRSVVNYSELTAWNVALTGLNLEYNNGIYAAAAVGKIDYGFRDFLGKNTRQKGQNFAMGRVGWGDIDRKAIILSAFAGKKYNYGSVTADSINDHINLVGYSIEGILKKDENTGLSVELAKTSRPVSGNIANNQSTKPLFAFSDNANLGLSIKGQTLISKTNTRINGFYRKTGEQFQSFSLFTVNTNQMAWLVNVDQPFFNNKIGVVASLRRNDFTNPFSEKTFKTSTIFKSLQVTARIPRWPVLSAGYYPGTQLYLVDKERIRENVYYILNGSLVHNYNAGGIRMVSSLMYNKYSSKGTDTGFIAYKGISYMASHSFIFSKIQLQGMYVYTDQEQMQYYTLDAGGDYSLSSMLRVGGSMRYNKIAGGNTCLGNRAYVNFELKKLGSLQLQYDKSYLPTIWQTLYPVETGRVSWYKYF</sequence>
<gene>
    <name evidence="3" type="ORF">FAM09_29595</name>
</gene>
<dbReference type="AlphaFoldDB" id="A0A4V4GYZ8"/>
<feature type="signal peptide" evidence="2">
    <location>
        <begin position="1"/>
        <end position="27"/>
    </location>
</feature>
<evidence type="ECO:0000256" key="2">
    <source>
        <dbReference type="SAM" id="SignalP"/>
    </source>
</evidence>
<keyword evidence="2" id="KW-0732">Signal</keyword>
<evidence type="ECO:0000313" key="4">
    <source>
        <dbReference type="Proteomes" id="UP000306918"/>
    </source>
</evidence>
<feature type="coiled-coil region" evidence="1">
    <location>
        <begin position="302"/>
        <end position="329"/>
    </location>
</feature>
<protein>
    <recommendedName>
        <fullName evidence="5">Autotransporter domain-containing protein</fullName>
    </recommendedName>
</protein>
<feature type="chain" id="PRO_5020820849" description="Autotransporter domain-containing protein" evidence="2">
    <location>
        <begin position="28"/>
        <end position="796"/>
    </location>
</feature>
<dbReference type="OrthoDB" id="606679at2"/>
<dbReference type="InterPro" id="IPR009053">
    <property type="entry name" value="Prefoldin"/>
</dbReference>
<keyword evidence="1" id="KW-0175">Coiled coil</keyword>
<evidence type="ECO:0000313" key="3">
    <source>
        <dbReference type="EMBL" id="THU30756.1"/>
    </source>
</evidence>
<name>A0A4V4GYZ8_9BACT</name>
<dbReference type="RefSeq" id="WP_136580788.1">
    <property type="nucleotide sequence ID" value="NZ_STFF01000015.1"/>
</dbReference>
<dbReference type="EMBL" id="STFF01000015">
    <property type="protein sequence ID" value="THU30756.1"/>
    <property type="molecule type" value="Genomic_DNA"/>
</dbReference>
<evidence type="ECO:0008006" key="5">
    <source>
        <dbReference type="Google" id="ProtNLM"/>
    </source>
</evidence>
<accession>A0A4V4GYZ8</accession>
<comment type="caution">
    <text evidence="3">The sequence shown here is derived from an EMBL/GenBank/DDBJ whole genome shotgun (WGS) entry which is preliminary data.</text>
</comment>
<proteinExistence type="predicted"/>
<reference evidence="3 4" key="1">
    <citation type="submission" date="2019-04" db="EMBL/GenBank/DDBJ databases">
        <title>Niastella caeni sp. nov., isolated from activated sludge.</title>
        <authorList>
            <person name="Sheng M."/>
        </authorList>
    </citation>
    <scope>NUCLEOTIDE SEQUENCE [LARGE SCALE GENOMIC DNA]</scope>
    <source>
        <strain evidence="3 4">HX-2-15</strain>
    </source>
</reference>
<dbReference type="Gene3D" id="1.10.287.370">
    <property type="match status" value="1"/>
</dbReference>
<dbReference type="Proteomes" id="UP000306918">
    <property type="component" value="Unassembled WGS sequence"/>
</dbReference>